<keyword evidence="2" id="KW-1185">Reference proteome</keyword>
<dbReference type="RefSeq" id="WP_238174059.1">
    <property type="nucleotide sequence ID" value="NZ_SODF01000001.1"/>
</dbReference>
<reference evidence="1 2" key="1">
    <citation type="submission" date="2019-03" db="EMBL/GenBank/DDBJ databases">
        <title>Genomic Encyclopedia of Type Strains, Phase III (KMG-III): the genomes of soil and plant-associated and newly described type strains.</title>
        <authorList>
            <person name="Whitman W."/>
        </authorList>
    </citation>
    <scope>NUCLEOTIDE SEQUENCE [LARGE SCALE GENOMIC DNA]</scope>
    <source>
        <strain evidence="1 2">VKM Ac-2570</strain>
    </source>
</reference>
<dbReference type="InterPro" id="IPR011009">
    <property type="entry name" value="Kinase-like_dom_sf"/>
</dbReference>
<proteinExistence type="predicted"/>
<evidence type="ECO:0000313" key="1">
    <source>
        <dbReference type="EMBL" id="TDW22555.1"/>
    </source>
</evidence>
<organism evidence="1 2">
    <name type="scientific">Kribbella kalugense</name>
    <dbReference type="NCBI Taxonomy" id="2512221"/>
    <lineage>
        <taxon>Bacteria</taxon>
        <taxon>Bacillati</taxon>
        <taxon>Actinomycetota</taxon>
        <taxon>Actinomycetes</taxon>
        <taxon>Propionibacteriales</taxon>
        <taxon>Kribbellaceae</taxon>
        <taxon>Kribbella</taxon>
    </lineage>
</organism>
<dbReference type="InterPro" id="IPR013402">
    <property type="entry name" value="CHP02569"/>
</dbReference>
<dbReference type="Proteomes" id="UP000295447">
    <property type="component" value="Unassembled WGS sequence"/>
</dbReference>
<name>A0A4R7ZXP8_9ACTN</name>
<dbReference type="NCBIfam" id="TIGR02569">
    <property type="entry name" value="TIGR02569_actnb"/>
    <property type="match status" value="1"/>
</dbReference>
<comment type="caution">
    <text evidence="1">The sequence shown here is derived from an EMBL/GenBank/DDBJ whole genome shotgun (WGS) entry which is preliminary data.</text>
</comment>
<gene>
    <name evidence="1" type="ORF">EV650_1392</name>
</gene>
<accession>A0A4R7ZXP8</accession>
<sequence>MVGPSSEVLDAFALTGPAVLLPGGQGDTWRSGAVVLKRVVSESVWRAEVLATLPESDEFRVPRPVRSRSGEWIALGWEASELLPGATDVRRQDEVLTAAVAFHAAIAELPRPDFLDTREDPWSDGDRVAWGEQSFNGSPGYVDLTGPLLEVWRPVELVDQVVHGDLPGNVMFADGLPPAIIDWPVYWRPPSWASAVAVADALCWYDAKPELAARWAHLPEWGQMLIRALIYRMTTEDVVCGPDFWSGPARAAYEPVIKLALSYVT</sequence>
<dbReference type="EMBL" id="SODF01000001">
    <property type="protein sequence ID" value="TDW22555.1"/>
    <property type="molecule type" value="Genomic_DNA"/>
</dbReference>
<protein>
    <submittedName>
        <fullName evidence="1">Uncharacterized protein (TIGR02569 family)</fullName>
    </submittedName>
</protein>
<evidence type="ECO:0000313" key="2">
    <source>
        <dbReference type="Proteomes" id="UP000295447"/>
    </source>
</evidence>
<dbReference type="SUPFAM" id="SSF56112">
    <property type="entry name" value="Protein kinase-like (PK-like)"/>
    <property type="match status" value="1"/>
</dbReference>
<dbReference type="AlphaFoldDB" id="A0A4R7ZXP8"/>